<dbReference type="EMBL" id="GL883181">
    <property type="protein sequence ID" value="EGF98249.1"/>
    <property type="molecule type" value="Genomic_DNA"/>
</dbReference>
<gene>
    <name evidence="2" type="ORF">MELLADRAFT_73632</name>
</gene>
<evidence type="ECO:0000256" key="1">
    <source>
        <dbReference type="SAM" id="SignalP"/>
    </source>
</evidence>
<dbReference type="KEGG" id="mlr:MELLADRAFT_73632"/>
<evidence type="ECO:0008006" key="4">
    <source>
        <dbReference type="Google" id="ProtNLM"/>
    </source>
</evidence>
<evidence type="ECO:0000313" key="2">
    <source>
        <dbReference type="EMBL" id="EGF98249.1"/>
    </source>
</evidence>
<feature type="chain" id="PRO_5003322117" description="Secreted protein" evidence="1">
    <location>
        <begin position="24"/>
        <end position="218"/>
    </location>
</feature>
<name>F4SAT5_MELLP</name>
<dbReference type="RefSeq" id="XP_007418490.1">
    <property type="nucleotide sequence ID" value="XM_007418428.1"/>
</dbReference>
<sequence>MRSYVLCFSFGVLSILGLHQIDARTHSGLKARTDSYASSSPSAPTCDTKHPKSQIFNFMKTCTDKLSTQACSVRELCETVTSENAQDVSVQLSGELNTTLNLLQSQLNNIQKCGMDPSPQTVDSGVGITDLAWSAFQIVLNLKSIYQVVLKLGGQFKVINDSCECILIKISAILANLIGACSEQLNLFETGFFALVTPELKTFTDIGANFISFSGTFI</sequence>
<dbReference type="InParanoid" id="F4SAT5"/>
<keyword evidence="3" id="KW-1185">Reference proteome</keyword>
<reference evidence="3" key="1">
    <citation type="journal article" date="2011" name="Proc. Natl. Acad. Sci. U.S.A.">
        <title>Obligate biotrophy features unraveled by the genomic analysis of rust fungi.</title>
        <authorList>
            <person name="Duplessis S."/>
            <person name="Cuomo C.A."/>
            <person name="Lin Y.-C."/>
            <person name="Aerts A."/>
            <person name="Tisserant E."/>
            <person name="Veneault-Fourrey C."/>
            <person name="Joly D.L."/>
            <person name="Hacquard S."/>
            <person name="Amselem J."/>
            <person name="Cantarel B.L."/>
            <person name="Chiu R."/>
            <person name="Coutinho P.M."/>
            <person name="Feau N."/>
            <person name="Field M."/>
            <person name="Frey P."/>
            <person name="Gelhaye E."/>
            <person name="Goldberg J."/>
            <person name="Grabherr M.G."/>
            <person name="Kodira C.D."/>
            <person name="Kohler A."/>
            <person name="Kuees U."/>
            <person name="Lindquist E.A."/>
            <person name="Lucas S.M."/>
            <person name="Mago R."/>
            <person name="Mauceli E."/>
            <person name="Morin E."/>
            <person name="Murat C."/>
            <person name="Pangilinan J.L."/>
            <person name="Park R."/>
            <person name="Pearson M."/>
            <person name="Quesneville H."/>
            <person name="Rouhier N."/>
            <person name="Sakthikumar S."/>
            <person name="Salamov A.A."/>
            <person name="Schmutz J."/>
            <person name="Selles B."/>
            <person name="Shapiro H."/>
            <person name="Tanguay P."/>
            <person name="Tuskan G.A."/>
            <person name="Henrissat B."/>
            <person name="Van de Peer Y."/>
            <person name="Rouze P."/>
            <person name="Ellis J.G."/>
            <person name="Dodds P.N."/>
            <person name="Schein J.E."/>
            <person name="Zhong S."/>
            <person name="Hamelin R.C."/>
            <person name="Grigoriev I.V."/>
            <person name="Szabo L.J."/>
            <person name="Martin F."/>
        </authorList>
    </citation>
    <scope>NUCLEOTIDE SEQUENCE [LARGE SCALE GENOMIC DNA]</scope>
    <source>
        <strain evidence="3">98AG31 / pathotype 3-4-7</strain>
    </source>
</reference>
<dbReference type="GeneID" id="18932443"/>
<keyword evidence="1" id="KW-0732">Signal</keyword>
<dbReference type="VEuPathDB" id="FungiDB:MELLADRAFT_73632"/>
<evidence type="ECO:0000313" key="3">
    <source>
        <dbReference type="Proteomes" id="UP000001072"/>
    </source>
</evidence>
<organism evidence="3">
    <name type="scientific">Melampsora larici-populina (strain 98AG31 / pathotype 3-4-7)</name>
    <name type="common">Poplar leaf rust fungus</name>
    <dbReference type="NCBI Taxonomy" id="747676"/>
    <lineage>
        <taxon>Eukaryota</taxon>
        <taxon>Fungi</taxon>
        <taxon>Dikarya</taxon>
        <taxon>Basidiomycota</taxon>
        <taxon>Pucciniomycotina</taxon>
        <taxon>Pucciniomycetes</taxon>
        <taxon>Pucciniales</taxon>
        <taxon>Melampsoraceae</taxon>
        <taxon>Melampsora</taxon>
    </lineage>
</organism>
<accession>F4SAT5</accession>
<dbReference type="Proteomes" id="UP000001072">
    <property type="component" value="Unassembled WGS sequence"/>
</dbReference>
<dbReference type="HOGENOM" id="CLU_1267160_0_0_1"/>
<proteinExistence type="predicted"/>
<dbReference type="OrthoDB" id="2503165at2759"/>
<dbReference type="AlphaFoldDB" id="F4SAT5"/>
<feature type="signal peptide" evidence="1">
    <location>
        <begin position="1"/>
        <end position="23"/>
    </location>
</feature>
<protein>
    <recommendedName>
        <fullName evidence="4">Secreted protein</fullName>
    </recommendedName>
</protein>